<dbReference type="Gene3D" id="1.10.10.880">
    <property type="entry name" value="Anti sigma-E protein RseA, N-terminal domain"/>
    <property type="match status" value="1"/>
</dbReference>
<protein>
    <recommendedName>
        <fullName evidence="2">Anti sigma-E protein RseA N-terminal domain-containing protein</fullName>
    </recommendedName>
</protein>
<evidence type="ECO:0000313" key="3">
    <source>
        <dbReference type="EMBL" id="OGI40109.1"/>
    </source>
</evidence>
<dbReference type="Proteomes" id="UP000178379">
    <property type="component" value="Unassembled WGS sequence"/>
</dbReference>
<dbReference type="PANTHER" id="PTHR38104">
    <property type="match status" value="1"/>
</dbReference>
<evidence type="ECO:0000313" key="4">
    <source>
        <dbReference type="Proteomes" id="UP000178379"/>
    </source>
</evidence>
<keyword evidence="1" id="KW-0812">Transmembrane</keyword>
<evidence type="ECO:0000256" key="1">
    <source>
        <dbReference type="SAM" id="Phobius"/>
    </source>
</evidence>
<dbReference type="InterPro" id="IPR052383">
    <property type="entry name" value="Anti-sigma-E_RseA-like"/>
</dbReference>
<evidence type="ECO:0000259" key="2">
    <source>
        <dbReference type="Pfam" id="PF03872"/>
    </source>
</evidence>
<sequence>MNEKMSAWMDDELNRFEERALVERLENDAELRGRWERYHLAREAMRHELSALAPAGFADRVASELRQSVPLRRSRRWARLAGTAAIAASVAVIALVGIQFLPGPSTPGGQLANAPSVPVRTVSTQWQTRQPEQARNLNVYLVEHNEFSSSNSVGGMFPYVRVVSQGENVRTK</sequence>
<feature type="domain" description="Anti sigma-E protein RseA N-terminal" evidence="2">
    <location>
        <begin position="2"/>
        <end position="67"/>
    </location>
</feature>
<dbReference type="EMBL" id="MFSQ01000064">
    <property type="protein sequence ID" value="OGI40109.1"/>
    <property type="molecule type" value="Genomic_DNA"/>
</dbReference>
<dbReference type="AlphaFoldDB" id="A0A1F6T521"/>
<dbReference type="PANTHER" id="PTHR38104:SF1">
    <property type="entry name" value="ANTI-SIGMA-E FACTOR RSEA"/>
    <property type="match status" value="1"/>
</dbReference>
<gene>
    <name evidence="3" type="ORF">A2140_06995</name>
</gene>
<accession>A0A1F6T521</accession>
<comment type="caution">
    <text evidence="3">The sequence shown here is derived from an EMBL/GenBank/DDBJ whole genome shotgun (WGS) entry which is preliminary data.</text>
</comment>
<keyword evidence="1" id="KW-0472">Membrane</keyword>
<keyword evidence="1" id="KW-1133">Transmembrane helix</keyword>
<dbReference type="CDD" id="cd16328">
    <property type="entry name" value="RseA_N"/>
    <property type="match status" value="1"/>
</dbReference>
<feature type="transmembrane region" description="Helical" evidence="1">
    <location>
        <begin position="80"/>
        <end position="101"/>
    </location>
</feature>
<reference evidence="3 4" key="1">
    <citation type="journal article" date="2016" name="Nat. Commun.">
        <title>Thousands of microbial genomes shed light on interconnected biogeochemical processes in an aquifer system.</title>
        <authorList>
            <person name="Anantharaman K."/>
            <person name="Brown C.T."/>
            <person name="Hug L.A."/>
            <person name="Sharon I."/>
            <person name="Castelle C.J."/>
            <person name="Probst A.J."/>
            <person name="Thomas B.C."/>
            <person name="Singh A."/>
            <person name="Wilkins M.J."/>
            <person name="Karaoz U."/>
            <person name="Brodie E.L."/>
            <person name="Williams K.H."/>
            <person name="Hubbard S.S."/>
            <person name="Banfield J.F."/>
        </authorList>
    </citation>
    <scope>NUCLEOTIDE SEQUENCE [LARGE SCALE GENOMIC DNA]</scope>
</reference>
<name>A0A1F6T521_9PROT</name>
<organism evidence="3 4">
    <name type="scientific">Candidatus Muproteobacteria bacterium RBG_16_62_13</name>
    <dbReference type="NCBI Taxonomy" id="1817756"/>
    <lineage>
        <taxon>Bacteria</taxon>
        <taxon>Pseudomonadati</taxon>
        <taxon>Pseudomonadota</taxon>
        <taxon>Candidatus Muproteobacteria</taxon>
    </lineage>
</organism>
<dbReference type="Pfam" id="PF03872">
    <property type="entry name" value="RseA_N"/>
    <property type="match status" value="1"/>
</dbReference>
<dbReference type="InterPro" id="IPR036147">
    <property type="entry name" value="Anti-sigma_E_RseA_N_sf"/>
</dbReference>
<dbReference type="STRING" id="1817756.A2140_06995"/>
<dbReference type="GO" id="GO:0016989">
    <property type="term" value="F:sigma factor antagonist activity"/>
    <property type="evidence" value="ECO:0007669"/>
    <property type="project" value="InterPro"/>
</dbReference>
<proteinExistence type="predicted"/>
<dbReference type="InterPro" id="IPR005572">
    <property type="entry name" value="Anti-sigma_E_RseA_N"/>
</dbReference>
<dbReference type="SUPFAM" id="SSF89069">
    <property type="entry name" value="N-terminal, cytoplasmic domain of anti-sigmaE factor RseA"/>
    <property type="match status" value="1"/>
</dbReference>